<evidence type="ECO:0000313" key="1">
    <source>
        <dbReference type="EMBL" id="CAB3974932.1"/>
    </source>
</evidence>
<sequence>MSVNTFLTNKMKYSYRCIVPIKSSNVDAWLAPGPSQRAQLREILADRERPYYEHQLAA</sequence>
<reference evidence="1 2" key="1">
    <citation type="submission" date="2020-04" db="EMBL/GenBank/DDBJ databases">
        <authorList>
            <person name="Depoorter E."/>
        </authorList>
    </citation>
    <scope>NUCLEOTIDE SEQUENCE [LARGE SCALE GENOMIC DNA]</scope>
    <source>
        <strain evidence="1 2">BCC0217</strain>
    </source>
</reference>
<name>A0A6J5JSL2_9BURK</name>
<dbReference type="AlphaFoldDB" id="A0A6J5JSL2"/>
<gene>
    <name evidence="1" type="ORF">BLA3211_08254</name>
</gene>
<dbReference type="EMBL" id="CABWIL020000053">
    <property type="protein sequence ID" value="CAB3974932.1"/>
    <property type="molecule type" value="Genomic_DNA"/>
</dbReference>
<dbReference type="Proteomes" id="UP000494301">
    <property type="component" value="Unassembled WGS sequence"/>
</dbReference>
<organism evidence="1 2">
    <name type="scientific">Burkholderia aenigmatica</name>
    <dbReference type="NCBI Taxonomy" id="2015348"/>
    <lineage>
        <taxon>Bacteria</taxon>
        <taxon>Pseudomonadati</taxon>
        <taxon>Pseudomonadota</taxon>
        <taxon>Betaproteobacteria</taxon>
        <taxon>Burkholderiales</taxon>
        <taxon>Burkholderiaceae</taxon>
        <taxon>Burkholderia</taxon>
        <taxon>Burkholderia cepacia complex</taxon>
    </lineage>
</organism>
<evidence type="ECO:0000313" key="2">
    <source>
        <dbReference type="Proteomes" id="UP000494301"/>
    </source>
</evidence>
<accession>A0A6J5JSL2</accession>
<proteinExistence type="predicted"/>
<protein>
    <submittedName>
        <fullName evidence="1">Uncharacterized protein</fullName>
    </submittedName>
</protein>